<proteinExistence type="predicted"/>
<accession>A0A5C1AKW3</accession>
<dbReference type="Gene3D" id="2.130.10.10">
    <property type="entry name" value="YVTN repeat-like/Quinoprotein amine dehydrogenase"/>
    <property type="match status" value="3"/>
</dbReference>
<keyword evidence="5" id="KW-1185">Reference proteome</keyword>
<dbReference type="RefSeq" id="WP_149112879.1">
    <property type="nucleotide sequence ID" value="NZ_CP042425.1"/>
</dbReference>
<dbReference type="InterPro" id="IPR050349">
    <property type="entry name" value="WD_LIS1/nudF_dynein_reg"/>
</dbReference>
<dbReference type="KEGG" id="lrs:PX52LOC_05385"/>
<dbReference type="SUPFAM" id="SSF50978">
    <property type="entry name" value="WD40 repeat-like"/>
    <property type="match status" value="1"/>
</dbReference>
<evidence type="ECO:0000313" key="4">
    <source>
        <dbReference type="EMBL" id="QEL18362.1"/>
    </source>
</evidence>
<name>A0A5C1AKW3_9BACT</name>
<dbReference type="PROSITE" id="PS50294">
    <property type="entry name" value="WD_REPEATS_REGION"/>
    <property type="match status" value="2"/>
</dbReference>
<dbReference type="Pfam" id="PF00400">
    <property type="entry name" value="WD40"/>
    <property type="match status" value="3"/>
</dbReference>
<organism evidence="4 5">
    <name type="scientific">Limnoglobus roseus</name>
    <dbReference type="NCBI Taxonomy" id="2598579"/>
    <lineage>
        <taxon>Bacteria</taxon>
        <taxon>Pseudomonadati</taxon>
        <taxon>Planctomycetota</taxon>
        <taxon>Planctomycetia</taxon>
        <taxon>Gemmatales</taxon>
        <taxon>Gemmataceae</taxon>
        <taxon>Limnoglobus</taxon>
    </lineage>
</organism>
<reference evidence="5" key="1">
    <citation type="submission" date="2019-08" db="EMBL/GenBank/DDBJ databases">
        <title>Limnoglobus roseus gen. nov., sp. nov., a novel freshwater planctomycete with a giant genome from the family Gemmataceae.</title>
        <authorList>
            <person name="Kulichevskaya I.S."/>
            <person name="Naumoff D.G."/>
            <person name="Miroshnikov K."/>
            <person name="Ivanova A."/>
            <person name="Philippov D.A."/>
            <person name="Hakobyan A."/>
            <person name="Rijpstra I.C."/>
            <person name="Sinninghe Damste J.S."/>
            <person name="Liesack W."/>
            <person name="Dedysh S.N."/>
        </authorList>
    </citation>
    <scope>NUCLEOTIDE SEQUENCE [LARGE SCALE GENOMIC DNA]</scope>
    <source>
        <strain evidence="5">PX52</strain>
    </source>
</reference>
<dbReference type="PANTHER" id="PTHR44129">
    <property type="entry name" value="WD REPEAT-CONTAINING PROTEIN POP1"/>
    <property type="match status" value="1"/>
</dbReference>
<evidence type="ECO:0000313" key="5">
    <source>
        <dbReference type="Proteomes" id="UP000324974"/>
    </source>
</evidence>
<evidence type="ECO:0000256" key="2">
    <source>
        <dbReference type="ARBA" id="ARBA00022737"/>
    </source>
</evidence>
<feature type="repeat" description="WD" evidence="3">
    <location>
        <begin position="127"/>
        <end position="168"/>
    </location>
</feature>
<dbReference type="OrthoDB" id="230341at2"/>
<evidence type="ECO:0000256" key="1">
    <source>
        <dbReference type="ARBA" id="ARBA00022574"/>
    </source>
</evidence>
<keyword evidence="1 3" id="KW-0853">WD repeat</keyword>
<dbReference type="PROSITE" id="PS50082">
    <property type="entry name" value="WD_REPEATS_2"/>
    <property type="match status" value="2"/>
</dbReference>
<dbReference type="EMBL" id="CP042425">
    <property type="protein sequence ID" value="QEL18362.1"/>
    <property type="molecule type" value="Genomic_DNA"/>
</dbReference>
<dbReference type="InterPro" id="IPR015943">
    <property type="entry name" value="WD40/YVTN_repeat-like_dom_sf"/>
</dbReference>
<dbReference type="SMART" id="SM00320">
    <property type="entry name" value="WD40"/>
    <property type="match status" value="6"/>
</dbReference>
<dbReference type="Proteomes" id="UP000324974">
    <property type="component" value="Chromosome"/>
</dbReference>
<evidence type="ECO:0000256" key="3">
    <source>
        <dbReference type="PROSITE-ProRule" id="PRU00221"/>
    </source>
</evidence>
<gene>
    <name evidence="4" type="ORF">PX52LOC_05385</name>
</gene>
<protein>
    <submittedName>
        <fullName evidence="4">WD-repeat protein</fullName>
    </submittedName>
</protein>
<dbReference type="InterPro" id="IPR036322">
    <property type="entry name" value="WD40_repeat_dom_sf"/>
</dbReference>
<dbReference type="AlphaFoldDB" id="A0A5C1AKW3"/>
<feature type="repeat" description="WD" evidence="3">
    <location>
        <begin position="169"/>
        <end position="210"/>
    </location>
</feature>
<sequence>MATPAVDPTKARVLTEFKHARPLIGCRFDPTGRYLFASAEDDTVQRFDLLTREKTALVGHTSWVRGLAFVPSPAPAFSLATTTAGIAVGGVVAARKPVPVTLISGDYHGRLLWWNGSDATPKPTRSIAAHDGWIRAVAVSPDGTTVATCGNDQLVKLWNAADGRAIRTLEGHTSHVYNVAFHPNGQRLVSADLKGTIKDWDVATGKLVRELDAKALHKYDSGFGADIGGIRGIAFDATGAHLAVIGITNVSNAFAGVGNPLVVLFDWADGKSKQLKPKDAFQGTGWGVAFHPTGFVIGAGGGGQGRIWFWNPADAANTHTVNVPTNARDLALHPDGTAVAVAGANGTLTVYALARLPAT</sequence>
<keyword evidence="2" id="KW-0677">Repeat</keyword>
<dbReference type="InterPro" id="IPR001680">
    <property type="entry name" value="WD40_rpt"/>
</dbReference>